<protein>
    <submittedName>
        <fullName evidence="1">Uncharacterized protein</fullName>
    </submittedName>
</protein>
<accession>A0A366MD13</accession>
<organism evidence="1 2">
    <name type="scientific">Candidatus Methanobinarius endosymbioticus</name>
    <dbReference type="NCBI Taxonomy" id="2006182"/>
    <lineage>
        <taxon>Archaea</taxon>
        <taxon>Methanobacteriati</taxon>
        <taxon>Methanobacteriota</taxon>
        <taxon>Methanomada group</taxon>
        <taxon>Methanobacteria</taxon>
        <taxon>Methanobacteriales</taxon>
        <taxon>Methanobacteriaceae</taxon>
        <taxon>Candidatus Methanobinarius</taxon>
    </lineage>
</organism>
<sequence length="73" mass="8259">MIANNKEYLINSSLNCNRGDIIRLTHDFALNDDASYNIALLPNFDLEIIGPKNEKNIVNVHNLDSINYLIKDG</sequence>
<keyword evidence="2" id="KW-1185">Reference proteome</keyword>
<evidence type="ECO:0000313" key="2">
    <source>
        <dbReference type="Proteomes" id="UP000253099"/>
    </source>
</evidence>
<dbReference type="EMBL" id="NIZT01000025">
    <property type="protein sequence ID" value="RBQ23362.1"/>
    <property type="molecule type" value="Genomic_DNA"/>
</dbReference>
<gene>
    <name evidence="1" type="ORF">ALNOE001_09250</name>
</gene>
<evidence type="ECO:0000313" key="1">
    <source>
        <dbReference type="EMBL" id="RBQ23362.1"/>
    </source>
</evidence>
<name>A0A366MD13_9EURY</name>
<dbReference type="AlphaFoldDB" id="A0A366MD13"/>
<reference evidence="1 2" key="1">
    <citation type="submission" date="2018-06" db="EMBL/GenBank/DDBJ databases">
        <title>Genomic insight into two independent archaeal endosymbiosis events.</title>
        <authorList>
            <person name="Lind A.E."/>
            <person name="Lewis W.H."/>
            <person name="Spang A."/>
            <person name="Guy L."/>
            <person name="Embley M.T."/>
            <person name="Ettema T.J.G."/>
        </authorList>
    </citation>
    <scope>NUCLEOTIDE SEQUENCE [LARGE SCALE GENOMIC DNA]</scope>
    <source>
        <strain evidence="1">NOE</strain>
    </source>
</reference>
<proteinExistence type="predicted"/>
<dbReference type="Proteomes" id="UP000253099">
    <property type="component" value="Unassembled WGS sequence"/>
</dbReference>
<comment type="caution">
    <text evidence="1">The sequence shown here is derived from an EMBL/GenBank/DDBJ whole genome shotgun (WGS) entry which is preliminary data.</text>
</comment>